<accession>A0A510I1Y5</accession>
<protein>
    <submittedName>
        <fullName evidence="1">Uncharacterized protein</fullName>
    </submittedName>
</protein>
<evidence type="ECO:0000313" key="1">
    <source>
        <dbReference type="EMBL" id="BBL87592.1"/>
    </source>
</evidence>
<reference evidence="2" key="1">
    <citation type="submission" date="2019-07" db="EMBL/GenBank/DDBJ databases">
        <title>Complete Genome Sequences of Vibrion rotiferianus strain AM7.</title>
        <authorList>
            <person name="Miyazaki K."/>
            <person name="Wiseschart A."/>
            <person name="Pootanakit K."/>
            <person name="Ishimori K."/>
            <person name="Kitahara K."/>
        </authorList>
    </citation>
    <scope>NUCLEOTIDE SEQUENCE [LARGE SCALE GENOMIC DNA]</scope>
    <source>
        <strain evidence="2">AM7</strain>
    </source>
</reference>
<dbReference type="EMBL" id="AP019798">
    <property type="protein sequence ID" value="BBL87592.1"/>
    <property type="molecule type" value="Genomic_DNA"/>
</dbReference>
<proteinExistence type="predicted"/>
<organism evidence="1 2">
    <name type="scientific">Vibrio rotiferianus</name>
    <dbReference type="NCBI Taxonomy" id="190895"/>
    <lineage>
        <taxon>Bacteria</taxon>
        <taxon>Pseudomonadati</taxon>
        <taxon>Pseudomonadota</taxon>
        <taxon>Gammaproteobacteria</taxon>
        <taxon>Vibrionales</taxon>
        <taxon>Vibrionaceae</taxon>
        <taxon>Vibrio</taxon>
    </lineage>
</organism>
<sequence>MSCENVSLSLVENPINYINTIEFASQEGISTQAIILVIVSKNTENISQLKRMINEDEWSDVVYCFNDCNVNLFSYVRLFLKFKKELSNFKLDYLISGYYEHKVNVYLYQICNYNRFILVDDGNMTIFTNDLRHHTKSISPLSISKRLVSKLGMLIVAMFVGYKKVYLDKVTYFTSKNLSVSNGDDVIQNNYLNIKKNTLSKSIERDVCFFLGAPLSDISITSLESEYDIIESAMSFLKSRYSRVFYFPHRFEDTKKIECVLDRYDVVVVDTQLPFELYLSSLSSSIPSCIAGFYTSTFSNLSYLATERQIMLNALVIPSQLILNLKKSKLIESIYEKYSDDDSITLSTIL</sequence>
<dbReference type="Proteomes" id="UP000315115">
    <property type="component" value="Chromosome 1"/>
</dbReference>
<dbReference type="RefSeq" id="WP_143691787.1">
    <property type="nucleotide sequence ID" value="NZ_AP019798.1"/>
</dbReference>
<name>A0A510I1Y5_9VIBR</name>
<evidence type="ECO:0000313" key="2">
    <source>
        <dbReference type="Proteomes" id="UP000315115"/>
    </source>
</evidence>
<dbReference type="AlphaFoldDB" id="A0A510I1Y5"/>
<gene>
    <name evidence="1" type="ORF">VroAM7_02450</name>
</gene>